<accession>A0AAU9JZE2</accession>
<dbReference type="Pfam" id="PF07004">
    <property type="entry name" value="SHIPPO-rpt"/>
    <property type="match status" value="3"/>
</dbReference>
<evidence type="ECO:0000313" key="3">
    <source>
        <dbReference type="Proteomes" id="UP001162131"/>
    </source>
</evidence>
<dbReference type="EMBL" id="CAJZBQ010000056">
    <property type="protein sequence ID" value="CAG9333034.1"/>
    <property type="molecule type" value="Genomic_DNA"/>
</dbReference>
<protein>
    <recommendedName>
        <fullName evidence="4">O(6)-methylguanine-induced apoptosis 2</fullName>
    </recommendedName>
</protein>
<feature type="region of interest" description="Disordered" evidence="1">
    <location>
        <begin position="88"/>
        <end position="113"/>
    </location>
</feature>
<organism evidence="2 3">
    <name type="scientific">Blepharisma stoltei</name>
    <dbReference type="NCBI Taxonomy" id="1481888"/>
    <lineage>
        <taxon>Eukaryota</taxon>
        <taxon>Sar</taxon>
        <taxon>Alveolata</taxon>
        <taxon>Ciliophora</taxon>
        <taxon>Postciliodesmatophora</taxon>
        <taxon>Heterotrichea</taxon>
        <taxon>Heterotrichida</taxon>
        <taxon>Blepharismidae</taxon>
        <taxon>Blepharisma</taxon>
    </lineage>
</organism>
<comment type="caution">
    <text evidence="2">The sequence shown here is derived from an EMBL/GenBank/DDBJ whole genome shotgun (WGS) entry which is preliminary data.</text>
</comment>
<evidence type="ECO:0008006" key="4">
    <source>
        <dbReference type="Google" id="ProtNLM"/>
    </source>
</evidence>
<keyword evidence="3" id="KW-1185">Reference proteome</keyword>
<sequence length="249" mass="27418">MAESSSQKSTSKSSSRSRSPPKPRSTSPYKKTKCLLHSTAQFSSQISNSLIGKESSHWSFSKADRFKPPPKFTGAEYANIQSHIGKSRTTTFGYGKRWQPSNPKGKDSPSPNKYRLPSCFDNCDNGAKIFTPVRNESRRLSTPGPGSYDIKSFVGESPSYTFKGRNILRSNIAHPPPGAYDPNHSLVESGRYTAIEFGRKSPTKHSSGGITPGPGTYDFGSTFGSDRSPSPVYKRSGRRTFSLDFSNFY</sequence>
<reference evidence="2" key="1">
    <citation type="submission" date="2021-09" db="EMBL/GenBank/DDBJ databases">
        <authorList>
            <consortium name="AG Swart"/>
            <person name="Singh M."/>
            <person name="Singh A."/>
            <person name="Seah K."/>
            <person name="Emmerich C."/>
        </authorList>
    </citation>
    <scope>NUCLEOTIDE SEQUENCE</scope>
    <source>
        <strain evidence="2">ATCC30299</strain>
    </source>
</reference>
<gene>
    <name evidence="2" type="ORF">BSTOLATCC_MIC57855</name>
</gene>
<proteinExistence type="predicted"/>
<name>A0AAU9JZE2_9CILI</name>
<evidence type="ECO:0000313" key="2">
    <source>
        <dbReference type="EMBL" id="CAG9333034.1"/>
    </source>
</evidence>
<dbReference type="AlphaFoldDB" id="A0AAU9JZE2"/>
<dbReference type="InterPro" id="IPR010736">
    <property type="entry name" value="SHIPPO-rpt"/>
</dbReference>
<evidence type="ECO:0000256" key="1">
    <source>
        <dbReference type="SAM" id="MobiDB-lite"/>
    </source>
</evidence>
<feature type="compositionally biased region" description="Low complexity" evidence="1">
    <location>
        <begin position="1"/>
        <end position="29"/>
    </location>
</feature>
<feature type="region of interest" description="Disordered" evidence="1">
    <location>
        <begin position="199"/>
        <end position="234"/>
    </location>
</feature>
<feature type="region of interest" description="Disordered" evidence="1">
    <location>
        <begin position="1"/>
        <end position="32"/>
    </location>
</feature>
<dbReference type="Proteomes" id="UP001162131">
    <property type="component" value="Unassembled WGS sequence"/>
</dbReference>